<dbReference type="NCBIfam" id="TIGR04125">
    <property type="entry name" value="exosort_PGF_TRM"/>
    <property type="match status" value="1"/>
</dbReference>
<keyword evidence="6 9" id="KW-1133">Transmembrane helix</keyword>
<dbReference type="InterPro" id="IPR019127">
    <property type="entry name" value="Exosortase"/>
</dbReference>
<name>A0A9Q4C1R7_9EURY</name>
<dbReference type="GO" id="GO:0006508">
    <property type="term" value="P:proteolysis"/>
    <property type="evidence" value="ECO:0007669"/>
    <property type="project" value="UniProtKB-KW"/>
</dbReference>
<feature type="transmembrane region" description="Helical" evidence="9">
    <location>
        <begin position="53"/>
        <end position="74"/>
    </location>
</feature>
<comment type="caution">
    <text evidence="10">The sequence shown here is derived from an EMBL/GenBank/DDBJ whole genome shotgun (WGS) entry which is preliminary data.</text>
</comment>
<keyword evidence="7 9" id="KW-0472">Membrane</keyword>
<dbReference type="Pfam" id="PF09721">
    <property type="entry name" value="Exosortase_EpsH"/>
    <property type="match status" value="1"/>
</dbReference>
<dbReference type="PIRSF" id="PIRSF025737">
    <property type="entry name" value="Cyco1"/>
    <property type="match status" value="1"/>
</dbReference>
<feature type="transmembrane region" description="Helical" evidence="9">
    <location>
        <begin position="238"/>
        <end position="259"/>
    </location>
</feature>
<evidence type="ECO:0000256" key="2">
    <source>
        <dbReference type="ARBA" id="ARBA00022475"/>
    </source>
</evidence>
<dbReference type="NCBIfam" id="TIGR04178">
    <property type="entry name" value="exo_archaeo"/>
    <property type="match status" value="1"/>
</dbReference>
<evidence type="ECO:0000313" key="10">
    <source>
        <dbReference type="EMBL" id="MCX2818337.1"/>
    </source>
</evidence>
<evidence type="ECO:0000256" key="3">
    <source>
        <dbReference type="ARBA" id="ARBA00022670"/>
    </source>
</evidence>
<dbReference type="GO" id="GO:0005886">
    <property type="term" value="C:plasma membrane"/>
    <property type="evidence" value="ECO:0007669"/>
    <property type="project" value="UniProtKB-SubCell"/>
</dbReference>
<keyword evidence="5 10" id="KW-0378">Hydrolase</keyword>
<feature type="active site" description="Proton donor" evidence="8">
    <location>
        <position position="199"/>
    </location>
</feature>
<protein>
    <submittedName>
        <fullName evidence="10">Archaeosortase A</fullName>
        <ecNumber evidence="10">3.4.22.-</ecNumber>
    </submittedName>
</protein>
<keyword evidence="2" id="KW-1003">Cell membrane</keyword>
<evidence type="ECO:0000256" key="7">
    <source>
        <dbReference type="ARBA" id="ARBA00023136"/>
    </source>
</evidence>
<keyword evidence="11" id="KW-1185">Reference proteome</keyword>
<feature type="transmembrane region" description="Helical" evidence="9">
    <location>
        <begin position="185"/>
        <end position="209"/>
    </location>
</feature>
<dbReference type="RefSeq" id="WP_266086118.1">
    <property type="nucleotide sequence ID" value="NZ_RKLV01000002.1"/>
</dbReference>
<gene>
    <name evidence="10" type="primary">artA</name>
    <name evidence="10" type="ORF">EGH25_03090</name>
</gene>
<feature type="transmembrane region" description="Helical" evidence="9">
    <location>
        <begin position="153"/>
        <end position="173"/>
    </location>
</feature>
<feature type="transmembrane region" description="Helical" evidence="9">
    <location>
        <begin position="86"/>
        <end position="108"/>
    </location>
</feature>
<sequence>MEAITLLLWTAIALFLLGAVYEDRAYVLSAAGWVFFGAFWFVRIPIYLGTNSWIKVILAVVALPLSVYVGYRLVNEERDTVLKLSQAVAAMGIIYLPFGLIGALNTALIEHTAAQTNRIMSVLGVNAQLITGDGVRNIFAVTNPATGEEYRTHIILACTGIGSMAIFAGLISVIRAPFRRKTMAFAVSVPVIYALNLGRNVFIATAYGYQWFPYGEGFIASVTGKFDAYASFFWADKVISQGLSVIVLVGILLAVIRFLPELTHLLDEVLELLGIKNKTA</sequence>
<reference evidence="10" key="1">
    <citation type="submission" date="2022-09" db="EMBL/GenBank/DDBJ databases">
        <title>Haloadaptaus new haloarchaeum isolated from saline soil.</title>
        <authorList>
            <person name="Duran-Viseras A."/>
            <person name="Sanchez-Porro C."/>
            <person name="Ventosa A."/>
        </authorList>
    </citation>
    <scope>NUCLEOTIDE SEQUENCE</scope>
    <source>
        <strain evidence="10">F3-133</strain>
    </source>
</reference>
<evidence type="ECO:0000256" key="8">
    <source>
        <dbReference type="PIRSR" id="PIRSR025737-1"/>
    </source>
</evidence>
<feature type="active site" description="Acyl-thioester intermediate" evidence="8">
    <location>
        <position position="158"/>
    </location>
</feature>
<dbReference type="InterPro" id="IPR026392">
    <property type="entry name" value="Exo/Archaeosortase_dom"/>
</dbReference>
<dbReference type="InterPro" id="IPR014522">
    <property type="entry name" value="ArtA"/>
</dbReference>
<dbReference type="EMBL" id="RKLV01000002">
    <property type="protein sequence ID" value="MCX2818337.1"/>
    <property type="molecule type" value="Genomic_DNA"/>
</dbReference>
<proteinExistence type="predicted"/>
<feature type="transmembrane region" description="Helical" evidence="9">
    <location>
        <begin position="28"/>
        <end position="46"/>
    </location>
</feature>
<keyword evidence="3" id="KW-0645">Protease</keyword>
<keyword evidence="4 9" id="KW-0812">Transmembrane</keyword>
<evidence type="ECO:0000256" key="4">
    <source>
        <dbReference type="ARBA" id="ARBA00022692"/>
    </source>
</evidence>
<dbReference type="Proteomes" id="UP001149411">
    <property type="component" value="Unassembled WGS sequence"/>
</dbReference>
<comment type="subcellular location">
    <subcellularLocation>
        <location evidence="1">Cell membrane</location>
        <topology evidence="1">Multi-pass membrane protein</topology>
    </subcellularLocation>
</comment>
<organism evidence="10 11">
    <name type="scientific">Halorutilus salinus</name>
    <dbReference type="NCBI Taxonomy" id="2487751"/>
    <lineage>
        <taxon>Archaea</taxon>
        <taxon>Methanobacteriati</taxon>
        <taxon>Methanobacteriota</taxon>
        <taxon>Stenosarchaea group</taxon>
        <taxon>Halobacteria</taxon>
        <taxon>Halorutilales</taxon>
        <taxon>Halorutilaceae</taxon>
        <taxon>Halorutilus</taxon>
    </lineage>
</organism>
<evidence type="ECO:0000256" key="5">
    <source>
        <dbReference type="ARBA" id="ARBA00022801"/>
    </source>
</evidence>
<dbReference type="EC" id="3.4.22.-" evidence="10"/>
<evidence type="ECO:0000256" key="6">
    <source>
        <dbReference type="ARBA" id="ARBA00022989"/>
    </source>
</evidence>
<evidence type="ECO:0000256" key="9">
    <source>
        <dbReference type="SAM" id="Phobius"/>
    </source>
</evidence>
<accession>A0A9Q4C1R7</accession>
<dbReference type="AlphaFoldDB" id="A0A9Q4C1R7"/>
<dbReference type="GO" id="GO:0008233">
    <property type="term" value="F:peptidase activity"/>
    <property type="evidence" value="ECO:0007669"/>
    <property type="project" value="UniProtKB-KW"/>
</dbReference>
<evidence type="ECO:0000256" key="1">
    <source>
        <dbReference type="ARBA" id="ARBA00004651"/>
    </source>
</evidence>
<evidence type="ECO:0000313" key="11">
    <source>
        <dbReference type="Proteomes" id="UP001149411"/>
    </source>
</evidence>